<dbReference type="Pfam" id="PF24758">
    <property type="entry name" value="LRR_At5g56370"/>
    <property type="match status" value="1"/>
</dbReference>
<protein>
    <submittedName>
        <fullName evidence="3">FBD-associated F-box protein At5g53635</fullName>
    </submittedName>
</protein>
<dbReference type="InterPro" id="IPR032675">
    <property type="entry name" value="LRR_dom_sf"/>
</dbReference>
<dbReference type="SMART" id="SM00579">
    <property type="entry name" value="FBD"/>
    <property type="match status" value="1"/>
</dbReference>
<evidence type="ECO:0000313" key="2">
    <source>
        <dbReference type="Proteomes" id="UP000694864"/>
    </source>
</evidence>
<dbReference type="SUPFAM" id="SSF52047">
    <property type="entry name" value="RNI-like"/>
    <property type="match status" value="1"/>
</dbReference>
<dbReference type="Proteomes" id="UP000694864">
    <property type="component" value="Chromosome 9"/>
</dbReference>
<reference evidence="2" key="1">
    <citation type="journal article" date="2014" name="Nat. Commun.">
        <title>The emerging biofuel crop Camelina sativa retains a highly undifferentiated hexaploid genome structure.</title>
        <authorList>
            <person name="Kagale S."/>
            <person name="Koh C."/>
            <person name="Nixon J."/>
            <person name="Bollina V."/>
            <person name="Clarke W.E."/>
            <person name="Tuteja R."/>
            <person name="Spillane C."/>
            <person name="Robinson S.J."/>
            <person name="Links M.G."/>
            <person name="Clarke C."/>
            <person name="Higgins E.E."/>
            <person name="Huebert T."/>
            <person name="Sharpe A.G."/>
            <person name="Parkin I.A."/>
        </authorList>
    </citation>
    <scope>NUCLEOTIDE SEQUENCE [LARGE SCALE GENOMIC DNA]</scope>
    <source>
        <strain evidence="2">cv. DH55</strain>
    </source>
</reference>
<organism evidence="2 3">
    <name type="scientific">Camelina sativa</name>
    <name type="common">False flax</name>
    <name type="synonym">Myagrum sativum</name>
    <dbReference type="NCBI Taxonomy" id="90675"/>
    <lineage>
        <taxon>Eukaryota</taxon>
        <taxon>Viridiplantae</taxon>
        <taxon>Streptophyta</taxon>
        <taxon>Embryophyta</taxon>
        <taxon>Tracheophyta</taxon>
        <taxon>Spermatophyta</taxon>
        <taxon>Magnoliopsida</taxon>
        <taxon>eudicotyledons</taxon>
        <taxon>Gunneridae</taxon>
        <taxon>Pentapetalae</taxon>
        <taxon>rosids</taxon>
        <taxon>malvids</taxon>
        <taxon>Brassicales</taxon>
        <taxon>Brassicaceae</taxon>
        <taxon>Camelineae</taxon>
        <taxon>Camelina</taxon>
    </lineage>
</organism>
<dbReference type="PANTHER" id="PTHR31900">
    <property type="entry name" value="F-BOX/RNI SUPERFAMILY PROTEIN-RELATED"/>
    <property type="match status" value="1"/>
</dbReference>
<dbReference type="Pfam" id="PF08387">
    <property type="entry name" value="FBD"/>
    <property type="match status" value="1"/>
</dbReference>
<dbReference type="PANTHER" id="PTHR31900:SF25">
    <property type="entry name" value="FBD DOMAIN-CONTAINING PROTEIN"/>
    <property type="match status" value="1"/>
</dbReference>
<gene>
    <name evidence="3" type="primary">LOC104713669</name>
</gene>
<dbReference type="Gene3D" id="3.80.10.10">
    <property type="entry name" value="Ribonuclease Inhibitor"/>
    <property type="match status" value="1"/>
</dbReference>
<dbReference type="InterPro" id="IPR006566">
    <property type="entry name" value="FBD"/>
</dbReference>
<evidence type="ECO:0000259" key="1">
    <source>
        <dbReference type="SMART" id="SM00579"/>
    </source>
</evidence>
<feature type="domain" description="FBD" evidence="1">
    <location>
        <begin position="266"/>
        <end position="338"/>
    </location>
</feature>
<evidence type="ECO:0000313" key="3">
    <source>
        <dbReference type="RefSeq" id="XP_010429144.2"/>
    </source>
</evidence>
<dbReference type="RefSeq" id="XP_010429144.2">
    <property type="nucleotide sequence ID" value="XM_010430842.2"/>
</dbReference>
<dbReference type="InterPro" id="IPR050232">
    <property type="entry name" value="FBL13/AtMIF1-like"/>
</dbReference>
<accession>A0ABM0TP12</accession>
<proteinExistence type="predicted"/>
<dbReference type="InterPro" id="IPR055411">
    <property type="entry name" value="LRR_FXL15/At3g58940/PEG3-like"/>
</dbReference>
<name>A0ABM0TP12_CAMSA</name>
<reference evidence="3" key="2">
    <citation type="submission" date="2025-08" db="UniProtKB">
        <authorList>
            <consortium name="RefSeq"/>
        </authorList>
    </citation>
    <scope>IDENTIFICATION</scope>
    <source>
        <tissue evidence="3">Leaf</tissue>
    </source>
</reference>
<keyword evidence="2" id="KW-1185">Reference proteome</keyword>
<dbReference type="GeneID" id="104713669"/>
<sequence length="340" mass="38995">MLQLSVGSNIKCHVNDIYRFEIPLSLYMCDTLVSLKLDKVAWASAEFVSFPCLKTMHLRNNTFLNEAAFEALVSCCPVLEELEITGFEDFPNVHRVQSQSLKRLTIRRLLTIEFDYVPELVIDAPLLCGLKIFYLAANIIITNTLESIAKLDINLSFGFEGSDEESVSSKRSNIRNFLSKISRVMDMTISSSHTFKVIHQYSKLEPLPQFGYMSRLCLDLHASELKWLTTTFLESCPNLKSLVLATYESDLRSEDMDQISFSSVPKCLLSSLESVHFEFRYLAEGYAVVFKLGKYFLENSVVLKKLHLHLLYHPRRDDIFQEFLRFPRGSTECEVVASFD</sequence>